<proteinExistence type="predicted"/>
<dbReference type="EMBL" id="ABVL01000003">
    <property type="protein sequence ID" value="EDY20929.1"/>
    <property type="molecule type" value="Genomic_DNA"/>
</dbReference>
<protein>
    <submittedName>
        <fullName evidence="2">Uncharacterized protein</fullName>
    </submittedName>
</protein>
<keyword evidence="1" id="KW-0472">Membrane</keyword>
<comment type="caution">
    <text evidence="2">The sequence shown here is derived from an EMBL/GenBank/DDBJ whole genome shotgun (WGS) entry which is preliminary data.</text>
</comment>
<keyword evidence="3" id="KW-1185">Reference proteome</keyword>
<dbReference type="Proteomes" id="UP000005824">
    <property type="component" value="Unassembled WGS sequence"/>
</dbReference>
<feature type="transmembrane region" description="Helical" evidence="1">
    <location>
        <begin position="39"/>
        <end position="59"/>
    </location>
</feature>
<name>B4CXD1_9BACT</name>
<accession>B4CXD1</accession>
<sequence length="90" mass="9790">MDEQNPTSSSTTCCGDWRKAVDDLSSCTEKLVREDPAKAVGIALFAGVLLTVLPIGRLISALVRLVFALARPLLLVLGAVKLYEEFQKKK</sequence>
<evidence type="ECO:0000313" key="2">
    <source>
        <dbReference type="EMBL" id="EDY20929.1"/>
    </source>
</evidence>
<keyword evidence="1" id="KW-0812">Transmembrane</keyword>
<organism evidence="2 3">
    <name type="scientific">Chthoniobacter flavus Ellin428</name>
    <dbReference type="NCBI Taxonomy" id="497964"/>
    <lineage>
        <taxon>Bacteria</taxon>
        <taxon>Pseudomonadati</taxon>
        <taxon>Verrucomicrobiota</taxon>
        <taxon>Spartobacteria</taxon>
        <taxon>Chthoniobacterales</taxon>
        <taxon>Chthoniobacteraceae</taxon>
        <taxon>Chthoniobacter</taxon>
    </lineage>
</organism>
<keyword evidence="1" id="KW-1133">Transmembrane helix</keyword>
<dbReference type="AlphaFoldDB" id="B4CXD1"/>
<evidence type="ECO:0000313" key="3">
    <source>
        <dbReference type="Proteomes" id="UP000005824"/>
    </source>
</evidence>
<gene>
    <name evidence="2" type="ORF">CfE428DRAFT_1222</name>
</gene>
<dbReference type="RefSeq" id="WP_006978548.1">
    <property type="nucleotide sequence ID" value="NZ_ABVL01000003.1"/>
</dbReference>
<evidence type="ECO:0000256" key="1">
    <source>
        <dbReference type="SAM" id="Phobius"/>
    </source>
</evidence>
<dbReference type="InParanoid" id="B4CXD1"/>
<reference evidence="2 3" key="1">
    <citation type="journal article" date="2011" name="J. Bacteriol.">
        <title>Genome sequence of Chthoniobacter flavus Ellin428, an aerobic heterotrophic soil bacterium.</title>
        <authorList>
            <person name="Kant R."/>
            <person name="van Passel M.W."/>
            <person name="Palva A."/>
            <person name="Lucas S."/>
            <person name="Lapidus A."/>
            <person name="Glavina Del Rio T."/>
            <person name="Dalin E."/>
            <person name="Tice H."/>
            <person name="Bruce D."/>
            <person name="Goodwin L."/>
            <person name="Pitluck S."/>
            <person name="Larimer F.W."/>
            <person name="Land M.L."/>
            <person name="Hauser L."/>
            <person name="Sangwan P."/>
            <person name="de Vos W.M."/>
            <person name="Janssen P.H."/>
            <person name="Smidt H."/>
        </authorList>
    </citation>
    <scope>NUCLEOTIDE SEQUENCE [LARGE SCALE GENOMIC DNA]</scope>
    <source>
        <strain evidence="2 3">Ellin428</strain>
    </source>
</reference>